<organism evidence="15 16">
    <name type="scientific">Pseudogulbenkiania subflava DSM 22618</name>
    <dbReference type="NCBI Taxonomy" id="1123014"/>
    <lineage>
        <taxon>Bacteria</taxon>
        <taxon>Pseudomonadati</taxon>
        <taxon>Pseudomonadota</taxon>
        <taxon>Betaproteobacteria</taxon>
        <taxon>Neisseriales</taxon>
        <taxon>Chromobacteriaceae</taxon>
        <taxon>Pseudogulbenkiania</taxon>
    </lineage>
</organism>
<evidence type="ECO:0000256" key="14">
    <source>
        <dbReference type="SAM" id="SignalP"/>
    </source>
</evidence>
<evidence type="ECO:0000256" key="12">
    <source>
        <dbReference type="ARBA" id="ARBA00023288"/>
    </source>
</evidence>
<dbReference type="GO" id="GO:0044874">
    <property type="term" value="P:lipoprotein localization to outer membrane"/>
    <property type="evidence" value="ECO:0007669"/>
    <property type="project" value="UniProtKB-UniRule"/>
</dbReference>
<evidence type="ECO:0000256" key="5">
    <source>
        <dbReference type="ARBA" id="ARBA00022448"/>
    </source>
</evidence>
<dbReference type="CDD" id="cd16326">
    <property type="entry name" value="LolB"/>
    <property type="match status" value="1"/>
</dbReference>
<feature type="signal peptide" evidence="14">
    <location>
        <begin position="1"/>
        <end position="20"/>
    </location>
</feature>
<dbReference type="InterPro" id="IPR004565">
    <property type="entry name" value="OM_lipoprot_LolB"/>
</dbReference>
<dbReference type="GO" id="GO:0015031">
    <property type="term" value="P:protein transport"/>
    <property type="evidence" value="ECO:0007669"/>
    <property type="project" value="UniProtKB-KW"/>
</dbReference>
<keyword evidence="9 13" id="KW-0564">Palmitate</keyword>
<gene>
    <name evidence="13" type="primary">lolB</name>
    <name evidence="15" type="ORF">SAMN02745746_00670</name>
</gene>
<keyword evidence="10 13" id="KW-0143">Chaperone</keyword>
<dbReference type="InterPro" id="IPR029046">
    <property type="entry name" value="LolA/LolB/LppX"/>
</dbReference>
<dbReference type="NCBIfam" id="TIGR00548">
    <property type="entry name" value="lolB"/>
    <property type="match status" value="1"/>
</dbReference>
<evidence type="ECO:0000313" key="15">
    <source>
        <dbReference type="EMBL" id="SMF00833.1"/>
    </source>
</evidence>
<keyword evidence="6 13" id="KW-0732">Signal</keyword>
<evidence type="ECO:0000256" key="8">
    <source>
        <dbReference type="ARBA" id="ARBA00023136"/>
    </source>
</evidence>
<evidence type="ECO:0000256" key="4">
    <source>
        <dbReference type="ARBA" id="ARBA00016202"/>
    </source>
</evidence>
<keyword evidence="8 13" id="KW-0472">Membrane</keyword>
<evidence type="ECO:0000256" key="2">
    <source>
        <dbReference type="ARBA" id="ARBA00009696"/>
    </source>
</evidence>
<keyword evidence="16" id="KW-1185">Reference proteome</keyword>
<dbReference type="EMBL" id="FXAG01000003">
    <property type="protein sequence ID" value="SMF00833.1"/>
    <property type="molecule type" value="Genomic_DNA"/>
</dbReference>
<evidence type="ECO:0000256" key="6">
    <source>
        <dbReference type="ARBA" id="ARBA00022729"/>
    </source>
</evidence>
<keyword evidence="5 13" id="KW-0813">Transport</keyword>
<keyword evidence="12 13" id="KW-0449">Lipoprotein</keyword>
<evidence type="ECO:0000256" key="10">
    <source>
        <dbReference type="ARBA" id="ARBA00023186"/>
    </source>
</evidence>
<evidence type="ECO:0000256" key="9">
    <source>
        <dbReference type="ARBA" id="ARBA00023139"/>
    </source>
</evidence>
<evidence type="ECO:0000256" key="7">
    <source>
        <dbReference type="ARBA" id="ARBA00022927"/>
    </source>
</evidence>
<evidence type="ECO:0000256" key="1">
    <source>
        <dbReference type="ARBA" id="ARBA00004459"/>
    </source>
</evidence>
<dbReference type="GO" id="GO:0009279">
    <property type="term" value="C:cell outer membrane"/>
    <property type="evidence" value="ECO:0007669"/>
    <property type="project" value="UniProtKB-SubCell"/>
</dbReference>
<accession>A0A1Y6BA49</accession>
<comment type="function">
    <text evidence="13">Plays a critical role in the incorporation of lipoproteins in the outer membrane after they are released by the LolA protein.</text>
</comment>
<sequence length="181" mass="20002">MSRWLALGLCGLLLTGCATRDVAFRPQAEATLPRDTPFSISGRLSVKADGKGQVANFDWNHDAVRDQLSINSPIGSTVARVERDANGVTLQADGKTYQAADVESLTEKTLGWPLPLSNLAWWIRGQAAPDWPQNVSADGVLHQQGWSIRFVSDADQPGPYPKRVEMERDRLSIRLVVHAWR</sequence>
<evidence type="ECO:0000313" key="16">
    <source>
        <dbReference type="Proteomes" id="UP000192920"/>
    </source>
</evidence>
<dbReference type="Gene3D" id="2.50.20.10">
    <property type="entry name" value="Lipoprotein localisation LolA/LolB/LppX"/>
    <property type="match status" value="1"/>
</dbReference>
<protein>
    <recommendedName>
        <fullName evidence="4 13">Outer-membrane lipoprotein LolB</fullName>
    </recommendedName>
</protein>
<dbReference type="RefSeq" id="WP_085275026.1">
    <property type="nucleotide sequence ID" value="NZ_FXAG01000003.1"/>
</dbReference>
<comment type="subcellular location">
    <subcellularLocation>
        <location evidence="1 13">Cell outer membrane</location>
        <topology evidence="1 13">Lipid-anchor</topology>
    </subcellularLocation>
</comment>
<evidence type="ECO:0000256" key="11">
    <source>
        <dbReference type="ARBA" id="ARBA00023237"/>
    </source>
</evidence>
<dbReference type="HAMAP" id="MF_00233">
    <property type="entry name" value="LolB"/>
    <property type="match status" value="1"/>
</dbReference>
<proteinExistence type="inferred from homology"/>
<name>A0A1Y6BA49_9NEIS</name>
<evidence type="ECO:0000256" key="13">
    <source>
        <dbReference type="HAMAP-Rule" id="MF_00233"/>
    </source>
</evidence>
<dbReference type="SUPFAM" id="SSF89392">
    <property type="entry name" value="Prokaryotic lipoproteins and lipoprotein localization factors"/>
    <property type="match status" value="1"/>
</dbReference>
<comment type="similarity">
    <text evidence="2 13">Belongs to the LolB family.</text>
</comment>
<evidence type="ECO:0000256" key="3">
    <source>
        <dbReference type="ARBA" id="ARBA00011245"/>
    </source>
</evidence>
<dbReference type="STRING" id="1123014.SAMN02745746_00670"/>
<dbReference type="PROSITE" id="PS51257">
    <property type="entry name" value="PROKAR_LIPOPROTEIN"/>
    <property type="match status" value="1"/>
</dbReference>
<dbReference type="Proteomes" id="UP000192920">
    <property type="component" value="Unassembled WGS sequence"/>
</dbReference>
<dbReference type="AlphaFoldDB" id="A0A1Y6BA49"/>
<dbReference type="Pfam" id="PF03550">
    <property type="entry name" value="LolB"/>
    <property type="match status" value="1"/>
</dbReference>
<keyword evidence="7 13" id="KW-0653">Protein transport</keyword>
<keyword evidence="11 13" id="KW-0998">Cell outer membrane</keyword>
<feature type="chain" id="PRO_5012870680" description="Outer-membrane lipoprotein LolB" evidence="14">
    <location>
        <begin position="21"/>
        <end position="181"/>
    </location>
</feature>
<comment type="subunit">
    <text evidence="3 13">Monomer.</text>
</comment>
<reference evidence="16" key="1">
    <citation type="submission" date="2017-04" db="EMBL/GenBank/DDBJ databases">
        <authorList>
            <person name="Varghese N."/>
            <person name="Submissions S."/>
        </authorList>
    </citation>
    <scope>NUCLEOTIDE SEQUENCE [LARGE SCALE GENOMIC DNA]</scope>
    <source>
        <strain evidence="16">DSM 22618</strain>
    </source>
</reference>